<feature type="transmembrane region" description="Helical" evidence="6">
    <location>
        <begin position="222"/>
        <end position="244"/>
    </location>
</feature>
<name>A0ABW4ZBJ2_9BACT</name>
<feature type="transmembrane region" description="Helical" evidence="6">
    <location>
        <begin position="192"/>
        <end position="210"/>
    </location>
</feature>
<gene>
    <name evidence="8" type="ORF">ACFSW8_08385</name>
</gene>
<evidence type="ECO:0000256" key="3">
    <source>
        <dbReference type="ARBA" id="ARBA00022692"/>
    </source>
</evidence>
<dbReference type="EMBL" id="JBHUJB010000035">
    <property type="protein sequence ID" value="MFD2158911.1"/>
    <property type="molecule type" value="Genomic_DNA"/>
</dbReference>
<comment type="caution">
    <text evidence="8">The sequence shown here is derived from an EMBL/GenBank/DDBJ whole genome shotgun (WGS) entry which is preliminary data.</text>
</comment>
<proteinExistence type="predicted"/>
<evidence type="ECO:0000256" key="1">
    <source>
        <dbReference type="ARBA" id="ARBA00004651"/>
    </source>
</evidence>
<evidence type="ECO:0000256" key="5">
    <source>
        <dbReference type="ARBA" id="ARBA00023136"/>
    </source>
</evidence>
<dbReference type="InterPro" id="IPR050638">
    <property type="entry name" value="AA-Vitamin_Transporters"/>
</dbReference>
<feature type="transmembrane region" description="Helical" evidence="6">
    <location>
        <begin position="278"/>
        <end position="297"/>
    </location>
</feature>
<evidence type="ECO:0000256" key="2">
    <source>
        <dbReference type="ARBA" id="ARBA00022475"/>
    </source>
</evidence>
<evidence type="ECO:0000256" key="4">
    <source>
        <dbReference type="ARBA" id="ARBA00022989"/>
    </source>
</evidence>
<keyword evidence="9" id="KW-1185">Reference proteome</keyword>
<dbReference type="Pfam" id="PF00892">
    <property type="entry name" value="EamA"/>
    <property type="match status" value="1"/>
</dbReference>
<dbReference type="Proteomes" id="UP001597389">
    <property type="component" value="Unassembled WGS sequence"/>
</dbReference>
<reference evidence="9" key="1">
    <citation type="journal article" date="2019" name="Int. J. Syst. Evol. Microbiol.">
        <title>The Global Catalogue of Microorganisms (GCM) 10K type strain sequencing project: providing services to taxonomists for standard genome sequencing and annotation.</title>
        <authorList>
            <consortium name="The Broad Institute Genomics Platform"/>
            <consortium name="The Broad Institute Genome Sequencing Center for Infectious Disease"/>
            <person name="Wu L."/>
            <person name="Ma J."/>
        </authorList>
    </citation>
    <scope>NUCLEOTIDE SEQUENCE [LARGE SCALE GENOMIC DNA]</scope>
    <source>
        <strain evidence="9">CCUG 57942</strain>
    </source>
</reference>
<organism evidence="8 9">
    <name type="scientific">Rubritalea tangerina</name>
    <dbReference type="NCBI Taxonomy" id="430798"/>
    <lineage>
        <taxon>Bacteria</taxon>
        <taxon>Pseudomonadati</taxon>
        <taxon>Verrucomicrobiota</taxon>
        <taxon>Verrucomicrobiia</taxon>
        <taxon>Verrucomicrobiales</taxon>
        <taxon>Rubritaleaceae</taxon>
        <taxon>Rubritalea</taxon>
    </lineage>
</organism>
<feature type="domain" description="EamA" evidence="7">
    <location>
        <begin position="12"/>
        <end position="148"/>
    </location>
</feature>
<feature type="transmembrane region" description="Helical" evidence="6">
    <location>
        <begin position="104"/>
        <end position="123"/>
    </location>
</feature>
<accession>A0ABW4ZBJ2</accession>
<evidence type="ECO:0000256" key="6">
    <source>
        <dbReference type="SAM" id="Phobius"/>
    </source>
</evidence>
<keyword evidence="4 6" id="KW-1133">Transmembrane helix</keyword>
<evidence type="ECO:0000313" key="8">
    <source>
        <dbReference type="EMBL" id="MFD2158911.1"/>
    </source>
</evidence>
<evidence type="ECO:0000259" key="7">
    <source>
        <dbReference type="Pfam" id="PF00892"/>
    </source>
</evidence>
<feature type="transmembrane region" description="Helical" evidence="6">
    <location>
        <begin position="251"/>
        <end position="272"/>
    </location>
</feature>
<keyword evidence="3 6" id="KW-0812">Transmembrane</keyword>
<evidence type="ECO:0000313" key="9">
    <source>
        <dbReference type="Proteomes" id="UP001597389"/>
    </source>
</evidence>
<feature type="transmembrane region" description="Helical" evidence="6">
    <location>
        <begin position="79"/>
        <end position="98"/>
    </location>
</feature>
<feature type="transmembrane region" description="Helical" evidence="6">
    <location>
        <begin position="160"/>
        <end position="180"/>
    </location>
</feature>
<sequence length="301" mass="32598">MQRSPYYVFLPVLVCALLWGSAFPCIKLVYQHWGQVGVEVEIWDRWLFAGVRFTLGGLGLLLVAKKPLEEWRKTEKRHLVTLSLGQTFFQYLFFYLGLSLSSGSLGALMAATGSFWWMLLAPLMLGTAWPQVRQWLLLCVGAVGVGMAVYAPGAGAGNPVLGALCIMASTFFGSLGVVTYTKIKETMGSRAATGFSLFFGGVALVLLAAPSWGRLGILFDTYVLGMTLWLAFVSAVGFAIWNALSIQYPVPLLASCRFIIPVCGVVQSLLFLPGESAGWGLIIGGVLVIGSMLYATLSRRD</sequence>
<dbReference type="RefSeq" id="WP_377087162.1">
    <property type="nucleotide sequence ID" value="NZ_JBHSJL010000014.1"/>
</dbReference>
<keyword evidence="2" id="KW-1003">Cell membrane</keyword>
<protein>
    <submittedName>
        <fullName evidence="8">DMT family transporter</fullName>
    </submittedName>
</protein>
<comment type="subcellular location">
    <subcellularLocation>
        <location evidence="1">Cell membrane</location>
        <topology evidence="1">Multi-pass membrane protein</topology>
    </subcellularLocation>
</comment>
<feature type="transmembrane region" description="Helical" evidence="6">
    <location>
        <begin position="135"/>
        <end position="154"/>
    </location>
</feature>
<keyword evidence="5 6" id="KW-0472">Membrane</keyword>
<dbReference type="PANTHER" id="PTHR32322:SF18">
    <property type="entry name" value="S-ADENOSYLMETHIONINE_S-ADENOSYLHOMOCYSTEINE TRANSPORTER"/>
    <property type="match status" value="1"/>
</dbReference>
<feature type="transmembrane region" description="Helical" evidence="6">
    <location>
        <begin position="46"/>
        <end position="64"/>
    </location>
</feature>
<dbReference type="PANTHER" id="PTHR32322">
    <property type="entry name" value="INNER MEMBRANE TRANSPORTER"/>
    <property type="match status" value="1"/>
</dbReference>
<dbReference type="InterPro" id="IPR000620">
    <property type="entry name" value="EamA_dom"/>
</dbReference>